<comment type="similarity">
    <text evidence="1 2 3">Belongs to the cullin family.</text>
</comment>
<dbReference type="InterPro" id="IPR016158">
    <property type="entry name" value="Cullin_homology"/>
</dbReference>
<dbReference type="InterPro" id="IPR036317">
    <property type="entry name" value="Cullin_homology_sf"/>
</dbReference>
<feature type="non-terminal residue" evidence="5">
    <location>
        <position position="340"/>
    </location>
</feature>
<dbReference type="Proteomes" id="UP000014680">
    <property type="component" value="Unassembled WGS sequence"/>
</dbReference>
<dbReference type="GO" id="GO:0006511">
    <property type="term" value="P:ubiquitin-dependent protein catabolic process"/>
    <property type="evidence" value="ECO:0007669"/>
    <property type="project" value="InterPro"/>
</dbReference>
<dbReference type="GeneID" id="14887272"/>
<name>A0A0A1U2I3_ENTIV</name>
<dbReference type="Gene3D" id="1.20.1310.10">
    <property type="entry name" value="Cullin Repeats"/>
    <property type="match status" value="2"/>
</dbReference>
<dbReference type="SUPFAM" id="SSF74788">
    <property type="entry name" value="Cullin repeat-like"/>
    <property type="match status" value="1"/>
</dbReference>
<dbReference type="SMART" id="SM00182">
    <property type="entry name" value="CULLIN"/>
    <property type="match status" value="1"/>
</dbReference>
<evidence type="ECO:0000256" key="2">
    <source>
        <dbReference type="PROSITE-ProRule" id="PRU00330"/>
    </source>
</evidence>
<dbReference type="OrthoDB" id="27073at2759"/>
<dbReference type="Pfam" id="PF00888">
    <property type="entry name" value="Cullin"/>
    <property type="match status" value="1"/>
</dbReference>
<protein>
    <submittedName>
        <fullName evidence="5">Cullin family protein</fullName>
    </submittedName>
</protein>
<gene>
    <name evidence="5" type="ORF">EIN_225970</name>
</gene>
<dbReference type="GO" id="GO:0031625">
    <property type="term" value="F:ubiquitin protein ligase binding"/>
    <property type="evidence" value="ECO:0007669"/>
    <property type="project" value="InterPro"/>
</dbReference>
<keyword evidence="6" id="KW-1185">Reference proteome</keyword>
<organism evidence="5 6">
    <name type="scientific">Entamoeba invadens IP1</name>
    <dbReference type="NCBI Taxonomy" id="370355"/>
    <lineage>
        <taxon>Eukaryota</taxon>
        <taxon>Amoebozoa</taxon>
        <taxon>Evosea</taxon>
        <taxon>Archamoebae</taxon>
        <taxon>Mastigamoebida</taxon>
        <taxon>Entamoebidae</taxon>
        <taxon>Entamoeba</taxon>
    </lineage>
</organism>
<evidence type="ECO:0000256" key="3">
    <source>
        <dbReference type="RuleBase" id="RU003829"/>
    </source>
</evidence>
<evidence type="ECO:0000256" key="1">
    <source>
        <dbReference type="ARBA" id="ARBA00006019"/>
    </source>
</evidence>
<dbReference type="FunFam" id="1.20.1310.10:FF:000055">
    <property type="entry name" value="Cullin family protein"/>
    <property type="match status" value="1"/>
</dbReference>
<evidence type="ECO:0000259" key="4">
    <source>
        <dbReference type="PROSITE" id="PS50069"/>
    </source>
</evidence>
<dbReference type="RefSeq" id="XP_004255015.1">
    <property type="nucleotide sequence ID" value="XM_004254967.1"/>
</dbReference>
<dbReference type="KEGG" id="eiv:EIN_225970"/>
<dbReference type="InterPro" id="IPR016159">
    <property type="entry name" value="Cullin_repeat-like_dom_sf"/>
</dbReference>
<dbReference type="PANTHER" id="PTHR11932">
    <property type="entry name" value="CULLIN"/>
    <property type="match status" value="1"/>
</dbReference>
<dbReference type="InterPro" id="IPR045093">
    <property type="entry name" value="Cullin"/>
</dbReference>
<accession>A0A0A1U2I3</accession>
<dbReference type="EMBL" id="KB206756">
    <property type="protein sequence ID" value="ELP88244.1"/>
    <property type="molecule type" value="Genomic_DNA"/>
</dbReference>
<sequence>KIKNNLIALIDKLRGNTEESQTVKSLVEMVNNCNLQDMFHDALLVATTNYYSNAVAQLLEGGLDVFLQKVKEMIDREDVVATKHYIQCKQDVISFAEKELMVETMDYLLMTKKSQLKGFISNKNSEMINLFIALSTRVKKEEDMQKALIEVLTTLVKDFCGEKDEQVMMKKLFDMYEYLTFISKSSPVMDHISKTAYEKSINMFDSKVSVALVKFCDRVLRKGTINKNVGVQIIQLFKFLPGKDMFEQHYQLMLSKRLLYKGYDLDSERLMLSELRDECGTSYTSKLEEMLKDVEGGKGWHAELNKVMKEKGINGEFGMVVITGTSWPTCPLITFRNSPR</sequence>
<evidence type="ECO:0000313" key="6">
    <source>
        <dbReference type="Proteomes" id="UP000014680"/>
    </source>
</evidence>
<evidence type="ECO:0000313" key="5">
    <source>
        <dbReference type="EMBL" id="ELP88244.1"/>
    </source>
</evidence>
<dbReference type="InterPro" id="IPR001373">
    <property type="entry name" value="Cullin_N"/>
</dbReference>
<feature type="non-terminal residue" evidence="5">
    <location>
        <position position="1"/>
    </location>
</feature>
<dbReference type="SUPFAM" id="SSF75632">
    <property type="entry name" value="Cullin homology domain"/>
    <property type="match status" value="1"/>
</dbReference>
<proteinExistence type="inferred from homology"/>
<dbReference type="PROSITE" id="PS50069">
    <property type="entry name" value="CULLIN_2"/>
    <property type="match status" value="1"/>
</dbReference>
<reference evidence="5" key="1">
    <citation type="submission" date="2012-10" db="EMBL/GenBank/DDBJ databases">
        <authorList>
            <person name="Zafar N."/>
            <person name="Inman J."/>
            <person name="Hall N."/>
            <person name="Lorenzi H."/>
            <person name="Caler E."/>
        </authorList>
    </citation>
    <scope>NUCLEOTIDE SEQUENCE [LARGE SCALE GENOMIC DNA]</scope>
    <source>
        <strain evidence="5">IP1</strain>
    </source>
</reference>
<dbReference type="VEuPathDB" id="AmoebaDB:EIN_225970"/>
<dbReference type="AlphaFoldDB" id="A0A0A1U2I3"/>
<feature type="domain" description="Cullin family profile" evidence="4">
    <location>
        <begin position="207"/>
        <end position="340"/>
    </location>
</feature>
<dbReference type="OMA" id="INGEFGM"/>